<reference evidence="2" key="2">
    <citation type="submission" date="2015-01" db="EMBL/GenBank/DDBJ databases">
        <title>Evolutionary Origins and Diversification of the Mycorrhizal Mutualists.</title>
        <authorList>
            <consortium name="DOE Joint Genome Institute"/>
            <consortium name="Mycorrhizal Genomics Consortium"/>
            <person name="Kohler A."/>
            <person name="Kuo A."/>
            <person name="Nagy L.G."/>
            <person name="Floudas D."/>
            <person name="Copeland A."/>
            <person name="Barry K.W."/>
            <person name="Cichocki N."/>
            <person name="Veneault-Fourrey C."/>
            <person name="LaButti K."/>
            <person name="Lindquist E.A."/>
            <person name="Lipzen A."/>
            <person name="Lundell T."/>
            <person name="Morin E."/>
            <person name="Murat C."/>
            <person name="Riley R."/>
            <person name="Ohm R."/>
            <person name="Sun H."/>
            <person name="Tunlid A."/>
            <person name="Henrissat B."/>
            <person name="Grigoriev I.V."/>
            <person name="Hibbett D.S."/>
            <person name="Martin F."/>
        </authorList>
    </citation>
    <scope>NUCLEOTIDE SEQUENCE [LARGE SCALE GENOMIC DNA]</scope>
    <source>
        <strain evidence="2">441</strain>
    </source>
</reference>
<name>A0A0C9XSP6_9AGAM</name>
<keyword evidence="2" id="KW-1185">Reference proteome</keyword>
<dbReference type="EMBL" id="KN833895">
    <property type="protein sequence ID" value="KIK15340.1"/>
    <property type="molecule type" value="Genomic_DNA"/>
</dbReference>
<sequence>MGDDRGEKSYEPVSWPSLDPGVQTLVSVAPSGNLLAEKLEATMMVESRFWDTHLTLLPKSLDVIAFSINNFHYSVRQDPYPDSDTAAEPRSEDSLLLTLANTTDERADSVDARSYYPPATAIKRPTPVDDLTRGGTRMPYISLTIDATSPRFNIDNIRADALTTERSLAFVRNQFTNTPEMIDARV</sequence>
<evidence type="ECO:0000313" key="2">
    <source>
        <dbReference type="Proteomes" id="UP000054018"/>
    </source>
</evidence>
<dbReference type="OrthoDB" id="10340812at2759"/>
<dbReference type="HOGENOM" id="CLU_1454964_0_0_1"/>
<dbReference type="AlphaFoldDB" id="A0A0C9XSP6"/>
<accession>A0A0C9XSP6</accession>
<dbReference type="Proteomes" id="UP000054018">
    <property type="component" value="Unassembled WGS sequence"/>
</dbReference>
<organism evidence="1 2">
    <name type="scientific">Pisolithus microcarpus 441</name>
    <dbReference type="NCBI Taxonomy" id="765257"/>
    <lineage>
        <taxon>Eukaryota</taxon>
        <taxon>Fungi</taxon>
        <taxon>Dikarya</taxon>
        <taxon>Basidiomycota</taxon>
        <taxon>Agaricomycotina</taxon>
        <taxon>Agaricomycetes</taxon>
        <taxon>Agaricomycetidae</taxon>
        <taxon>Boletales</taxon>
        <taxon>Sclerodermatineae</taxon>
        <taxon>Pisolithaceae</taxon>
        <taxon>Pisolithus</taxon>
    </lineage>
</organism>
<evidence type="ECO:0000313" key="1">
    <source>
        <dbReference type="EMBL" id="KIK15340.1"/>
    </source>
</evidence>
<proteinExistence type="predicted"/>
<protein>
    <submittedName>
        <fullName evidence="1">Uncharacterized protein</fullName>
    </submittedName>
</protein>
<gene>
    <name evidence="1" type="ORF">PISMIDRAFT_16591</name>
</gene>
<reference evidence="1 2" key="1">
    <citation type="submission" date="2014-04" db="EMBL/GenBank/DDBJ databases">
        <authorList>
            <consortium name="DOE Joint Genome Institute"/>
            <person name="Kuo A."/>
            <person name="Kohler A."/>
            <person name="Costa M.D."/>
            <person name="Nagy L.G."/>
            <person name="Floudas D."/>
            <person name="Copeland A."/>
            <person name="Barry K.W."/>
            <person name="Cichocki N."/>
            <person name="Veneault-Fourrey C."/>
            <person name="LaButti K."/>
            <person name="Lindquist E.A."/>
            <person name="Lipzen A."/>
            <person name="Lundell T."/>
            <person name="Morin E."/>
            <person name="Murat C."/>
            <person name="Sun H."/>
            <person name="Tunlid A."/>
            <person name="Henrissat B."/>
            <person name="Grigoriev I.V."/>
            <person name="Hibbett D.S."/>
            <person name="Martin F."/>
            <person name="Nordberg H.P."/>
            <person name="Cantor M.N."/>
            <person name="Hua S.X."/>
        </authorList>
    </citation>
    <scope>NUCLEOTIDE SEQUENCE [LARGE SCALE GENOMIC DNA]</scope>
    <source>
        <strain evidence="1 2">441</strain>
    </source>
</reference>